<evidence type="ECO:0000313" key="5">
    <source>
        <dbReference type="EMBL" id="CZR66756.1"/>
    </source>
</evidence>
<dbReference type="GO" id="GO:0006325">
    <property type="term" value="P:chromatin organization"/>
    <property type="evidence" value="ECO:0007669"/>
    <property type="project" value="UniProtKB-ARBA"/>
</dbReference>
<reference evidence="5 6" key="1">
    <citation type="submission" date="2016-03" db="EMBL/GenBank/DDBJ databases">
        <authorList>
            <person name="Ploux O."/>
        </authorList>
    </citation>
    <scope>NUCLEOTIDE SEQUENCE [LARGE SCALE GENOMIC DNA]</scope>
    <source>
        <strain evidence="5 6">UAMH 11012</strain>
    </source>
</reference>
<feature type="domain" description="BTB" evidence="4">
    <location>
        <begin position="31"/>
        <end position="102"/>
    </location>
</feature>
<keyword evidence="6" id="KW-1185">Reference proteome</keyword>
<dbReference type="Pfam" id="PF00651">
    <property type="entry name" value="BTB"/>
    <property type="match status" value="1"/>
</dbReference>
<evidence type="ECO:0000256" key="1">
    <source>
        <dbReference type="ARBA" id="ARBA00023117"/>
    </source>
</evidence>
<dbReference type="SUPFAM" id="SSF54695">
    <property type="entry name" value="POZ domain"/>
    <property type="match status" value="1"/>
</dbReference>
<feature type="domain" description="Bromo" evidence="3">
    <location>
        <begin position="148"/>
        <end position="221"/>
    </location>
</feature>
<dbReference type="InterPro" id="IPR001487">
    <property type="entry name" value="Bromodomain"/>
</dbReference>
<dbReference type="SUPFAM" id="SSF47370">
    <property type="entry name" value="Bromodomain"/>
    <property type="match status" value="1"/>
</dbReference>
<dbReference type="EMBL" id="FJOG01000039">
    <property type="protein sequence ID" value="CZR66756.1"/>
    <property type="molecule type" value="Genomic_DNA"/>
</dbReference>
<dbReference type="InterPro" id="IPR011333">
    <property type="entry name" value="SKP1/BTB/POZ_sf"/>
</dbReference>
<gene>
    <name evidence="5" type="ORF">PAC_16657</name>
</gene>
<protein>
    <recommendedName>
        <fullName evidence="7">BTB domain-containing protein</fullName>
    </recommendedName>
</protein>
<accession>A0A1L7XP99</accession>
<organism evidence="5 6">
    <name type="scientific">Phialocephala subalpina</name>
    <dbReference type="NCBI Taxonomy" id="576137"/>
    <lineage>
        <taxon>Eukaryota</taxon>
        <taxon>Fungi</taxon>
        <taxon>Dikarya</taxon>
        <taxon>Ascomycota</taxon>
        <taxon>Pezizomycotina</taxon>
        <taxon>Leotiomycetes</taxon>
        <taxon>Helotiales</taxon>
        <taxon>Mollisiaceae</taxon>
        <taxon>Phialocephala</taxon>
        <taxon>Phialocephala fortinii species complex</taxon>
    </lineage>
</organism>
<evidence type="ECO:0000259" key="3">
    <source>
        <dbReference type="PROSITE" id="PS50014"/>
    </source>
</evidence>
<dbReference type="CDD" id="cd04369">
    <property type="entry name" value="Bromodomain"/>
    <property type="match status" value="1"/>
</dbReference>
<dbReference type="Pfam" id="PF00439">
    <property type="entry name" value="Bromodomain"/>
    <property type="match status" value="1"/>
</dbReference>
<evidence type="ECO:0008006" key="7">
    <source>
        <dbReference type="Google" id="ProtNLM"/>
    </source>
</evidence>
<dbReference type="Proteomes" id="UP000184330">
    <property type="component" value="Unassembled WGS sequence"/>
</dbReference>
<dbReference type="InterPro" id="IPR036427">
    <property type="entry name" value="Bromodomain-like_sf"/>
</dbReference>
<evidence type="ECO:0000256" key="2">
    <source>
        <dbReference type="PROSITE-ProRule" id="PRU00035"/>
    </source>
</evidence>
<sequence>MNSLAQPSKGESSASGAARESSSSFLSSLGSDIVVLNIGTAPSIFQVKIHPGVLGEKSTVFLQLLNLEDGTKPTELNFLDENPTIFGHMLEYIYKGRVISKGEPLIKTEELTETNLARAALDPSPLVNGNNKRQVTITFKNLSGENNSGIVKFKVLLQPYAKQVSRDAEAWTTQVEKDIDFGVIKQKLKDDQYTELSEIDQDFDLLYSNHVQVHGPGHNYTKLAFELKGLFHQKTAEMRKGTVSDKNLPGLIPNPPTLLQQQHTKMAQLRIPLPSDELLALHILATKYQVSGLQDLSMTSLISSHIQSRSFPTLTEIILSFSAVPTDSPLRRYLVKTVCYNLMARVDKPNDLPDTLGSTDNLYQLCTESEELGKAVFQMLRGRNGASIGDPRCGGFCEFHAHGRQEVCSLGGVNGRKRRAEDDAERFGFGGF</sequence>
<dbReference type="Gene3D" id="1.20.920.10">
    <property type="entry name" value="Bromodomain-like"/>
    <property type="match status" value="1"/>
</dbReference>
<dbReference type="AlphaFoldDB" id="A0A1L7XP99"/>
<evidence type="ECO:0000259" key="4">
    <source>
        <dbReference type="PROSITE" id="PS50097"/>
    </source>
</evidence>
<proteinExistence type="predicted"/>
<name>A0A1L7XP99_9HELO</name>
<dbReference type="PROSITE" id="PS50097">
    <property type="entry name" value="BTB"/>
    <property type="match status" value="1"/>
</dbReference>
<dbReference type="OrthoDB" id="784962at2759"/>
<dbReference type="PROSITE" id="PS50014">
    <property type="entry name" value="BROMODOMAIN_2"/>
    <property type="match status" value="1"/>
</dbReference>
<keyword evidence="1 2" id="KW-0103">Bromodomain</keyword>
<evidence type="ECO:0000313" key="6">
    <source>
        <dbReference type="Proteomes" id="UP000184330"/>
    </source>
</evidence>
<dbReference type="InterPro" id="IPR000210">
    <property type="entry name" value="BTB/POZ_dom"/>
</dbReference>